<evidence type="ECO:0000313" key="6">
    <source>
        <dbReference type="Proteomes" id="UP001519460"/>
    </source>
</evidence>
<evidence type="ECO:0000259" key="4">
    <source>
        <dbReference type="PROSITE" id="PS51720"/>
    </source>
</evidence>
<keyword evidence="6" id="KW-1185">Reference proteome</keyword>
<dbReference type="Proteomes" id="UP001519460">
    <property type="component" value="Unassembled WGS sequence"/>
</dbReference>
<evidence type="ECO:0000256" key="1">
    <source>
        <dbReference type="ARBA" id="ARBA00008535"/>
    </source>
</evidence>
<evidence type="ECO:0000313" key="5">
    <source>
        <dbReference type="EMBL" id="KAK7478030.1"/>
    </source>
</evidence>
<name>A0ABD0JTR4_9CAEN</name>
<keyword evidence="2" id="KW-0547">Nucleotide-binding</keyword>
<organism evidence="5 6">
    <name type="scientific">Batillaria attramentaria</name>
    <dbReference type="NCBI Taxonomy" id="370345"/>
    <lineage>
        <taxon>Eukaryota</taxon>
        <taxon>Metazoa</taxon>
        <taxon>Spiralia</taxon>
        <taxon>Lophotrochozoa</taxon>
        <taxon>Mollusca</taxon>
        <taxon>Gastropoda</taxon>
        <taxon>Caenogastropoda</taxon>
        <taxon>Sorbeoconcha</taxon>
        <taxon>Cerithioidea</taxon>
        <taxon>Batillariidae</taxon>
        <taxon>Batillaria</taxon>
    </lineage>
</organism>
<dbReference type="PANTHER" id="PTHR10903">
    <property type="entry name" value="GTPASE, IMAP FAMILY MEMBER-RELATED"/>
    <property type="match status" value="1"/>
</dbReference>
<comment type="similarity">
    <text evidence="1">Belongs to the TRAFAC class TrmE-Era-EngA-EngB-Septin-like GTPase superfamily. AIG1/Toc34/Toc159-like paraseptin GTPase family. IAN subfamily.</text>
</comment>
<keyword evidence="3" id="KW-0342">GTP-binding</keyword>
<sequence>MYRFFQTGVNQPYRVLLVGKTGAGKSSLGNTLLGCDSFAVTKGMGNGTSVSQSQENKRFGVDLQVIDTPGLCNTSDDERRVLSEVRKSVELAAPGPHVILMVCRCDARFTDEEYDAYAILKEELGSRICEYMTIAFTGADALGQTREQQKKALRSEFLKCPSKLQLIMDDVSSQYFTVSNKGSRSQREQVAKELIGEIGNLVARRSGNYFNTNPFRVSQIYAHGGDPVLNLFRRHFDK</sequence>
<dbReference type="GO" id="GO:0005525">
    <property type="term" value="F:GTP binding"/>
    <property type="evidence" value="ECO:0007669"/>
    <property type="project" value="UniProtKB-KW"/>
</dbReference>
<dbReference type="Pfam" id="PF04548">
    <property type="entry name" value="AIG1"/>
    <property type="match status" value="1"/>
</dbReference>
<dbReference type="PROSITE" id="PS51720">
    <property type="entry name" value="G_AIG1"/>
    <property type="match status" value="1"/>
</dbReference>
<dbReference type="AlphaFoldDB" id="A0ABD0JTR4"/>
<dbReference type="SUPFAM" id="SSF52540">
    <property type="entry name" value="P-loop containing nucleoside triphosphate hydrolases"/>
    <property type="match status" value="1"/>
</dbReference>
<comment type="caution">
    <text evidence="5">The sequence shown here is derived from an EMBL/GenBank/DDBJ whole genome shotgun (WGS) entry which is preliminary data.</text>
</comment>
<dbReference type="InterPro" id="IPR027417">
    <property type="entry name" value="P-loop_NTPase"/>
</dbReference>
<evidence type="ECO:0000256" key="2">
    <source>
        <dbReference type="ARBA" id="ARBA00022741"/>
    </source>
</evidence>
<dbReference type="InterPro" id="IPR006703">
    <property type="entry name" value="G_AIG1"/>
</dbReference>
<reference evidence="5 6" key="1">
    <citation type="journal article" date="2023" name="Sci. Data">
        <title>Genome assembly of the Korean intertidal mud-creeper Batillaria attramentaria.</title>
        <authorList>
            <person name="Patra A.K."/>
            <person name="Ho P.T."/>
            <person name="Jun S."/>
            <person name="Lee S.J."/>
            <person name="Kim Y."/>
            <person name="Won Y.J."/>
        </authorList>
    </citation>
    <scope>NUCLEOTIDE SEQUENCE [LARGE SCALE GENOMIC DNA]</scope>
    <source>
        <strain evidence="5">Wonlab-2016</strain>
    </source>
</reference>
<dbReference type="Gene3D" id="3.40.50.300">
    <property type="entry name" value="P-loop containing nucleotide triphosphate hydrolases"/>
    <property type="match status" value="1"/>
</dbReference>
<feature type="domain" description="AIG1-type G" evidence="4">
    <location>
        <begin position="10"/>
        <end position="219"/>
    </location>
</feature>
<dbReference type="PANTHER" id="PTHR10903:SF184">
    <property type="entry name" value="GTP-BINDING PROTEIN A"/>
    <property type="match status" value="1"/>
</dbReference>
<accession>A0ABD0JTR4</accession>
<dbReference type="EMBL" id="JACVVK020000335">
    <property type="protein sequence ID" value="KAK7478030.1"/>
    <property type="molecule type" value="Genomic_DNA"/>
</dbReference>
<dbReference type="InterPro" id="IPR045058">
    <property type="entry name" value="GIMA/IAN/Toc"/>
</dbReference>
<protein>
    <recommendedName>
        <fullName evidence="4">AIG1-type G domain-containing protein</fullName>
    </recommendedName>
</protein>
<evidence type="ECO:0000256" key="3">
    <source>
        <dbReference type="ARBA" id="ARBA00023134"/>
    </source>
</evidence>
<proteinExistence type="inferred from homology"/>
<gene>
    <name evidence="5" type="ORF">BaRGS_00030706</name>
</gene>